<organism evidence="1 2">
    <name type="scientific">Candidatus Collierbacteria bacterium CG10_big_fil_rev_8_21_14_0_10_44_9</name>
    <dbReference type="NCBI Taxonomy" id="1974535"/>
    <lineage>
        <taxon>Bacteria</taxon>
        <taxon>Candidatus Collieribacteriota</taxon>
    </lineage>
</organism>
<protein>
    <recommendedName>
        <fullName evidence="3">Cell division protein FtsL</fullName>
    </recommendedName>
</protein>
<sequence>MKLIKILSVIIVLLVIANVTITNRSVDEGVVVANLGKEINELQNQNTIMKATIAEAGSLSSLREKIVSAGYIETSKVTTLANVSSVASR</sequence>
<accession>A0A2H0VIP7</accession>
<dbReference type="EMBL" id="PFAF01000038">
    <property type="protein sequence ID" value="PIR98984.1"/>
    <property type="molecule type" value="Genomic_DNA"/>
</dbReference>
<name>A0A2H0VIP7_9BACT</name>
<evidence type="ECO:0000313" key="2">
    <source>
        <dbReference type="Proteomes" id="UP000230796"/>
    </source>
</evidence>
<reference evidence="2" key="1">
    <citation type="submission" date="2017-09" db="EMBL/GenBank/DDBJ databases">
        <title>Depth-based differentiation of microbial function through sediment-hosted aquifers and enrichment of novel symbionts in the deep terrestrial subsurface.</title>
        <authorList>
            <person name="Probst A.J."/>
            <person name="Ladd B."/>
            <person name="Jarett J.K."/>
            <person name="Geller-Mcgrath D.E."/>
            <person name="Sieber C.M.K."/>
            <person name="Emerson J.B."/>
            <person name="Anantharaman K."/>
            <person name="Thomas B.C."/>
            <person name="Malmstrom R."/>
            <person name="Stieglmeier M."/>
            <person name="Klingl A."/>
            <person name="Woyke T."/>
            <person name="Ryan C.M."/>
            <person name="Banfield J.F."/>
        </authorList>
    </citation>
    <scope>NUCLEOTIDE SEQUENCE [LARGE SCALE GENOMIC DNA]</scope>
</reference>
<comment type="caution">
    <text evidence="1">The sequence shown here is derived from an EMBL/GenBank/DDBJ whole genome shotgun (WGS) entry which is preliminary data.</text>
</comment>
<dbReference type="Proteomes" id="UP000230796">
    <property type="component" value="Unassembled WGS sequence"/>
</dbReference>
<proteinExistence type="predicted"/>
<evidence type="ECO:0008006" key="3">
    <source>
        <dbReference type="Google" id="ProtNLM"/>
    </source>
</evidence>
<gene>
    <name evidence="1" type="ORF">COT87_01890</name>
</gene>
<evidence type="ECO:0000313" key="1">
    <source>
        <dbReference type="EMBL" id="PIR98984.1"/>
    </source>
</evidence>
<dbReference type="AlphaFoldDB" id="A0A2H0VIP7"/>